<proteinExistence type="predicted"/>
<dbReference type="CDD" id="cd21437">
    <property type="entry name" value="zf-HIT_ZNHIT1_like"/>
    <property type="match status" value="1"/>
</dbReference>
<feature type="region of interest" description="Disordered" evidence="5">
    <location>
        <begin position="34"/>
        <end position="83"/>
    </location>
</feature>
<organism evidence="7 8">
    <name type="scientific">Somion occarium</name>
    <dbReference type="NCBI Taxonomy" id="3059160"/>
    <lineage>
        <taxon>Eukaryota</taxon>
        <taxon>Fungi</taxon>
        <taxon>Dikarya</taxon>
        <taxon>Basidiomycota</taxon>
        <taxon>Agaricomycotina</taxon>
        <taxon>Agaricomycetes</taxon>
        <taxon>Polyporales</taxon>
        <taxon>Cerrenaceae</taxon>
        <taxon>Somion</taxon>
    </lineage>
</organism>
<keyword evidence="1" id="KW-0479">Metal-binding</keyword>
<dbReference type="PROSITE" id="PS51083">
    <property type="entry name" value="ZF_HIT"/>
    <property type="match status" value="1"/>
</dbReference>
<sequence>MPPRRQSVRQTHAVTAQYDPEVIAKRTKRHLDELERSNYSEPSGLLGFIQDEDEDKAAGRSAKSRARQTISDKRIQEGAKKKKSSMNVRTAVLYKKTFSQLLDESGISGLPTDTPSYLTAISPPSREPPRMLCSVCGYLGKYRCRRCGMAYCDRNCEATHEETRCERRVV</sequence>
<evidence type="ECO:0000256" key="4">
    <source>
        <dbReference type="PROSITE-ProRule" id="PRU00453"/>
    </source>
</evidence>
<feature type="compositionally biased region" description="Basic and acidic residues" evidence="5">
    <location>
        <begin position="70"/>
        <end position="79"/>
    </location>
</feature>
<evidence type="ECO:0000256" key="2">
    <source>
        <dbReference type="ARBA" id="ARBA00022771"/>
    </source>
</evidence>
<reference evidence="8" key="1">
    <citation type="submission" date="2024-04" db="EMBL/GenBank/DDBJ databases">
        <authorList>
            <person name="Shaw F."/>
            <person name="Minotto A."/>
        </authorList>
    </citation>
    <scope>NUCLEOTIDE SEQUENCE [LARGE SCALE GENOMIC DNA]</scope>
</reference>
<dbReference type="SUPFAM" id="SSF144232">
    <property type="entry name" value="HIT/MYND zinc finger-like"/>
    <property type="match status" value="1"/>
</dbReference>
<accession>A0ABP1EC77</accession>
<evidence type="ECO:0000313" key="7">
    <source>
        <dbReference type="EMBL" id="CAL1716804.1"/>
    </source>
</evidence>
<evidence type="ECO:0000259" key="6">
    <source>
        <dbReference type="PROSITE" id="PS51083"/>
    </source>
</evidence>
<keyword evidence="3" id="KW-0862">Zinc</keyword>
<evidence type="ECO:0000256" key="3">
    <source>
        <dbReference type="ARBA" id="ARBA00022833"/>
    </source>
</evidence>
<protein>
    <recommendedName>
        <fullName evidence="6">HIT-type domain-containing protein</fullName>
    </recommendedName>
</protein>
<name>A0ABP1EC77_9APHY</name>
<dbReference type="EMBL" id="OZ037952">
    <property type="protein sequence ID" value="CAL1716804.1"/>
    <property type="molecule type" value="Genomic_DNA"/>
</dbReference>
<dbReference type="PANTHER" id="PTHR13093">
    <property type="entry name" value="ZINC FINGER HIT DOMAIN CONTAINING PROTEIN 1"/>
    <property type="match status" value="1"/>
</dbReference>
<gene>
    <name evidence="7" type="ORF">GFSPODELE1_LOCUS10923</name>
</gene>
<dbReference type="InterPro" id="IPR007529">
    <property type="entry name" value="Znf_HIT"/>
</dbReference>
<evidence type="ECO:0000313" key="8">
    <source>
        <dbReference type="Proteomes" id="UP001497453"/>
    </source>
</evidence>
<dbReference type="Pfam" id="PF04438">
    <property type="entry name" value="zf-HIT"/>
    <property type="match status" value="1"/>
</dbReference>
<dbReference type="Proteomes" id="UP001497453">
    <property type="component" value="Chromosome 9"/>
</dbReference>
<evidence type="ECO:0000256" key="5">
    <source>
        <dbReference type="SAM" id="MobiDB-lite"/>
    </source>
</evidence>
<feature type="domain" description="HIT-type" evidence="6">
    <location>
        <begin position="133"/>
        <end position="165"/>
    </location>
</feature>
<evidence type="ECO:0000256" key="1">
    <source>
        <dbReference type="ARBA" id="ARBA00022723"/>
    </source>
</evidence>
<keyword evidence="2 4" id="KW-0863">Zinc-finger</keyword>
<dbReference type="InterPro" id="IPR039723">
    <property type="entry name" value="Vps71/ZNHIT1"/>
</dbReference>
<keyword evidence="8" id="KW-1185">Reference proteome</keyword>